<comment type="caution">
    <text evidence="1">The sequence shown here is derived from an EMBL/GenBank/DDBJ whole genome shotgun (WGS) entry which is preliminary data.</text>
</comment>
<proteinExistence type="predicted"/>
<accession>A0A8S1LRY0</accession>
<keyword evidence="2" id="KW-1185">Reference proteome</keyword>
<evidence type="ECO:0000313" key="1">
    <source>
        <dbReference type="EMBL" id="CAD8067406.1"/>
    </source>
</evidence>
<evidence type="ECO:0000313" key="2">
    <source>
        <dbReference type="Proteomes" id="UP000688137"/>
    </source>
</evidence>
<dbReference type="EMBL" id="CAJJDM010000039">
    <property type="protein sequence ID" value="CAD8067406.1"/>
    <property type="molecule type" value="Genomic_DNA"/>
</dbReference>
<reference evidence="1" key="1">
    <citation type="submission" date="2021-01" db="EMBL/GenBank/DDBJ databases">
        <authorList>
            <consortium name="Genoscope - CEA"/>
            <person name="William W."/>
        </authorList>
    </citation>
    <scope>NUCLEOTIDE SEQUENCE</scope>
</reference>
<dbReference type="AlphaFoldDB" id="A0A8S1LRY0"/>
<organism evidence="1 2">
    <name type="scientific">Paramecium primaurelia</name>
    <dbReference type="NCBI Taxonomy" id="5886"/>
    <lineage>
        <taxon>Eukaryota</taxon>
        <taxon>Sar</taxon>
        <taxon>Alveolata</taxon>
        <taxon>Ciliophora</taxon>
        <taxon>Intramacronucleata</taxon>
        <taxon>Oligohymenophorea</taxon>
        <taxon>Peniculida</taxon>
        <taxon>Parameciidae</taxon>
        <taxon>Paramecium</taxon>
    </lineage>
</organism>
<name>A0A8S1LRY0_PARPR</name>
<sequence length="137" mass="15956">MQRLQLRNIIFYPIVILDEDIIKRQQGLIGFESRNDFTLMILTQNLILQIVNKEYALIDSKSVISQNLMNNIFFIKEVINIFFRLGVLKDCQGNKEKAHLDFANKGKQRISTQSLLNAKYIKLILMILKILQPDSES</sequence>
<gene>
    <name evidence="1" type="ORF">PPRIM_AZ9-3.1.T0400292</name>
</gene>
<protein>
    <submittedName>
        <fullName evidence="1">Uncharacterized protein</fullName>
    </submittedName>
</protein>
<dbReference type="Proteomes" id="UP000688137">
    <property type="component" value="Unassembled WGS sequence"/>
</dbReference>